<name>A0A2C9D9E5_9HYPH</name>
<comment type="similarity">
    <text evidence="6">Belongs to the bacterial ring-hydroxylating dioxygenase ferredoxin component family.</text>
</comment>
<keyword evidence="8" id="KW-0223">Dioxygenase</keyword>
<proteinExistence type="inferred from homology"/>
<evidence type="ECO:0000256" key="5">
    <source>
        <dbReference type="ARBA" id="ARBA00034078"/>
    </source>
</evidence>
<dbReference type="Pfam" id="PF00355">
    <property type="entry name" value="Rieske"/>
    <property type="match status" value="1"/>
</dbReference>
<dbReference type="PANTHER" id="PTHR21496:SF0">
    <property type="entry name" value="RIESKE DOMAIN-CONTAINING PROTEIN"/>
    <property type="match status" value="1"/>
</dbReference>
<organism evidence="8 9">
    <name type="scientific">Hartmannibacter diazotrophicus</name>
    <dbReference type="NCBI Taxonomy" id="1482074"/>
    <lineage>
        <taxon>Bacteria</taxon>
        <taxon>Pseudomonadati</taxon>
        <taxon>Pseudomonadota</taxon>
        <taxon>Alphaproteobacteria</taxon>
        <taxon>Hyphomicrobiales</taxon>
        <taxon>Pleomorphomonadaceae</taxon>
        <taxon>Hartmannibacter</taxon>
    </lineage>
</organism>
<evidence type="ECO:0000256" key="6">
    <source>
        <dbReference type="ARBA" id="ARBA00038001"/>
    </source>
</evidence>
<accession>A0A2C9D9E5</accession>
<dbReference type="EMBL" id="LT960614">
    <property type="protein sequence ID" value="SON56954.1"/>
    <property type="molecule type" value="Genomic_DNA"/>
</dbReference>
<dbReference type="PROSITE" id="PS51296">
    <property type="entry name" value="RIESKE"/>
    <property type="match status" value="1"/>
</dbReference>
<sequence>MMISIMTNSTDHEPPTDWTKVASLADFPPGGVLRVLLEGHAVVLLRTEKGIHAAQGSCPHERADLGQGRIEDCHLVCPRHLAKFDLETGAPSAGWVVAPLKLYPARSVEGTIEIDMAAVRSNPPMGHKTVWDLSSG</sequence>
<dbReference type="Proteomes" id="UP000223606">
    <property type="component" value="Chromosome 1"/>
</dbReference>
<keyword evidence="8" id="KW-0560">Oxidoreductase</keyword>
<dbReference type="GO" id="GO:0046872">
    <property type="term" value="F:metal ion binding"/>
    <property type="evidence" value="ECO:0007669"/>
    <property type="project" value="UniProtKB-KW"/>
</dbReference>
<dbReference type="KEGG" id="hdi:HDIA_3413"/>
<dbReference type="PANTHER" id="PTHR21496">
    <property type="entry name" value="FERREDOXIN-RELATED"/>
    <property type="match status" value="1"/>
</dbReference>
<evidence type="ECO:0000313" key="9">
    <source>
        <dbReference type="Proteomes" id="UP000223606"/>
    </source>
</evidence>
<dbReference type="GO" id="GO:0051213">
    <property type="term" value="F:dioxygenase activity"/>
    <property type="evidence" value="ECO:0007669"/>
    <property type="project" value="UniProtKB-KW"/>
</dbReference>
<evidence type="ECO:0000256" key="4">
    <source>
        <dbReference type="ARBA" id="ARBA00023014"/>
    </source>
</evidence>
<dbReference type="AlphaFoldDB" id="A0A2C9D9E5"/>
<evidence type="ECO:0000259" key="7">
    <source>
        <dbReference type="PROSITE" id="PS51296"/>
    </source>
</evidence>
<dbReference type="GO" id="GO:0051537">
    <property type="term" value="F:2 iron, 2 sulfur cluster binding"/>
    <property type="evidence" value="ECO:0007669"/>
    <property type="project" value="UniProtKB-KW"/>
</dbReference>
<evidence type="ECO:0000313" key="8">
    <source>
        <dbReference type="EMBL" id="SON56954.1"/>
    </source>
</evidence>
<keyword evidence="4" id="KW-0411">Iron-sulfur</keyword>
<evidence type="ECO:0000256" key="3">
    <source>
        <dbReference type="ARBA" id="ARBA00023004"/>
    </source>
</evidence>
<feature type="domain" description="Rieske" evidence="7">
    <location>
        <begin position="19"/>
        <end position="114"/>
    </location>
</feature>
<evidence type="ECO:0000256" key="1">
    <source>
        <dbReference type="ARBA" id="ARBA00022714"/>
    </source>
</evidence>
<dbReference type="InterPro" id="IPR036922">
    <property type="entry name" value="Rieske_2Fe-2S_sf"/>
</dbReference>
<keyword evidence="9" id="KW-1185">Reference proteome</keyword>
<keyword evidence="2" id="KW-0479">Metal-binding</keyword>
<gene>
    <name evidence="8" type="primary">ndoA</name>
    <name evidence="8" type="ORF">HDIA_3413</name>
</gene>
<protein>
    <submittedName>
        <fullName evidence="8">Naphthalene 1,2-dioxygenase system ferredoxin subunit</fullName>
    </submittedName>
</protein>
<reference evidence="9" key="1">
    <citation type="submission" date="2017-09" db="EMBL/GenBank/DDBJ databases">
        <title>Genome sequence of Nannocystis excedens DSM 71.</title>
        <authorList>
            <person name="Blom J."/>
        </authorList>
    </citation>
    <scope>NUCLEOTIDE SEQUENCE [LARGE SCALE GENOMIC DNA]</scope>
    <source>
        <strain evidence="9">type strain: E19</strain>
    </source>
</reference>
<evidence type="ECO:0000256" key="2">
    <source>
        <dbReference type="ARBA" id="ARBA00022723"/>
    </source>
</evidence>
<dbReference type="InterPro" id="IPR017941">
    <property type="entry name" value="Rieske_2Fe-2S"/>
</dbReference>
<dbReference type="Gene3D" id="2.102.10.10">
    <property type="entry name" value="Rieske [2Fe-2S] iron-sulphur domain"/>
    <property type="match status" value="1"/>
</dbReference>
<keyword evidence="1" id="KW-0001">2Fe-2S</keyword>
<comment type="cofactor">
    <cofactor evidence="5">
        <name>[2Fe-2S] cluster</name>
        <dbReference type="ChEBI" id="CHEBI:190135"/>
    </cofactor>
</comment>
<dbReference type="SUPFAM" id="SSF50022">
    <property type="entry name" value="ISP domain"/>
    <property type="match status" value="1"/>
</dbReference>
<keyword evidence="3" id="KW-0408">Iron</keyword>